<dbReference type="Proteomes" id="UP001626628">
    <property type="component" value="Chromosome"/>
</dbReference>
<feature type="transmembrane region" description="Helical" evidence="1">
    <location>
        <begin position="45"/>
        <end position="66"/>
    </location>
</feature>
<evidence type="ECO:0000313" key="2">
    <source>
        <dbReference type="EMBL" id="WXK77040.1"/>
    </source>
</evidence>
<organism evidence="2 3">
    <name type="scientific">Streptomyces sirii</name>
    <dbReference type="NCBI Taxonomy" id="3127701"/>
    <lineage>
        <taxon>Bacteria</taxon>
        <taxon>Bacillati</taxon>
        <taxon>Actinomycetota</taxon>
        <taxon>Actinomycetes</taxon>
        <taxon>Kitasatosporales</taxon>
        <taxon>Streptomycetaceae</taxon>
        <taxon>Streptomyces</taxon>
    </lineage>
</organism>
<proteinExistence type="predicted"/>
<accession>A0ABZ2QKY2</accession>
<keyword evidence="1" id="KW-1133">Transmembrane helix</keyword>
<evidence type="ECO:0000313" key="3">
    <source>
        <dbReference type="Proteomes" id="UP001626628"/>
    </source>
</evidence>
<sequence length="375" mass="41661">MHTRWYRQLWDFLRSREGFGTLLIAAFSAIALGVVPNILQKLHDSGWFFLAVFLVATVIVVLGWILRRERGVGVVIQMFPLLPTETARLEALLAASANNHTSTLFLQPKLLQPGAEPLTPAARADLVANLIDARMAEYTRNGRDGDLTLYPLAQMRDGFILGQRLAEDRAKTFTVMHVSANHHTVLPAVNLGSHLTQPLPPVQQVLLDNCLKQPVAPVVPVAHPNCPPEHKHRLAFIVRLSRADTMTDDARHVAETGQPRLPNRRHTGYIFDKDHPDAATSPCGAHVIVEASTDYLPETQETFEAVATHLYRTWADARDKWKAQSHSSDIATSLFIMAPLPITIALGWLMSRAHAEVAHHEFGVTRQSTPIEETS</sequence>
<evidence type="ECO:0000256" key="1">
    <source>
        <dbReference type="SAM" id="Phobius"/>
    </source>
</evidence>
<reference evidence="2 3" key="1">
    <citation type="submission" date="2024-03" db="EMBL/GenBank/DDBJ databases">
        <title>The complete genome of Streptomyces sirii sp.nov.</title>
        <authorList>
            <person name="Zakalyukina Y.V."/>
            <person name="Belik A.R."/>
            <person name="Biryukov M.V."/>
            <person name="Baturina O.A."/>
            <person name="Kabilov M.R."/>
        </authorList>
    </citation>
    <scope>NUCLEOTIDE SEQUENCE [LARGE SCALE GENOMIC DNA]</scope>
    <source>
        <strain evidence="2 3">BP-8</strain>
    </source>
</reference>
<gene>
    <name evidence="2" type="ORF">WAB15_14095</name>
</gene>
<feature type="transmembrane region" description="Helical" evidence="1">
    <location>
        <begin position="21"/>
        <end position="39"/>
    </location>
</feature>
<evidence type="ECO:0008006" key="4">
    <source>
        <dbReference type="Google" id="ProtNLM"/>
    </source>
</evidence>
<keyword evidence="1" id="KW-0472">Membrane</keyword>
<keyword evidence="3" id="KW-1185">Reference proteome</keyword>
<dbReference type="EMBL" id="CP147982">
    <property type="protein sequence ID" value="WXK77040.1"/>
    <property type="molecule type" value="Genomic_DNA"/>
</dbReference>
<dbReference type="RefSeq" id="WP_407286465.1">
    <property type="nucleotide sequence ID" value="NZ_CP147982.1"/>
</dbReference>
<protein>
    <recommendedName>
        <fullName evidence="4">DUF3137 domain-containing protein</fullName>
    </recommendedName>
</protein>
<name>A0ABZ2QKY2_9ACTN</name>
<keyword evidence="1" id="KW-0812">Transmembrane</keyword>